<feature type="domain" description="Carrier" evidence="7">
    <location>
        <begin position="2598"/>
        <end position="2673"/>
    </location>
</feature>
<dbReference type="InterPro" id="IPR023213">
    <property type="entry name" value="CAT-like_dom_sf"/>
</dbReference>
<dbReference type="InterPro" id="IPR025110">
    <property type="entry name" value="AMP-bd_C"/>
</dbReference>
<evidence type="ECO:0000313" key="8">
    <source>
        <dbReference type="EMBL" id="OOM73736.1"/>
    </source>
</evidence>
<dbReference type="Gene3D" id="1.10.1200.10">
    <property type="entry name" value="ACP-like"/>
    <property type="match status" value="3"/>
</dbReference>
<dbReference type="Pfam" id="PF00501">
    <property type="entry name" value="AMP-binding"/>
    <property type="match status" value="2"/>
</dbReference>
<comment type="cofactor">
    <cofactor evidence="1">
        <name>pantetheine 4'-phosphate</name>
        <dbReference type="ChEBI" id="CHEBI:47942"/>
    </cofactor>
</comment>
<dbReference type="InterPro" id="IPR010060">
    <property type="entry name" value="NRPS_synth"/>
</dbReference>
<dbReference type="FunFam" id="3.40.50.980:FF:000001">
    <property type="entry name" value="Non-ribosomal peptide synthetase"/>
    <property type="match status" value="2"/>
</dbReference>
<dbReference type="NCBIfam" id="TIGR01733">
    <property type="entry name" value="AA-adenyl-dom"/>
    <property type="match status" value="2"/>
</dbReference>
<dbReference type="SUPFAM" id="SSF47336">
    <property type="entry name" value="ACP-like"/>
    <property type="match status" value="3"/>
</dbReference>
<keyword evidence="6" id="KW-0045">Antibiotic biosynthesis</keyword>
<dbReference type="CDD" id="cd05930">
    <property type="entry name" value="A_NRPS"/>
    <property type="match status" value="2"/>
</dbReference>
<dbReference type="SUPFAM" id="SSF52777">
    <property type="entry name" value="CoA-dependent acyltransferases"/>
    <property type="match status" value="8"/>
</dbReference>
<protein>
    <submittedName>
        <fullName evidence="8">Gramicidin S synthase 2</fullName>
    </submittedName>
</protein>
<evidence type="ECO:0000256" key="3">
    <source>
        <dbReference type="ARBA" id="ARBA00022450"/>
    </source>
</evidence>
<dbReference type="GO" id="GO:0005737">
    <property type="term" value="C:cytoplasm"/>
    <property type="evidence" value="ECO:0007669"/>
    <property type="project" value="TreeGrafter"/>
</dbReference>
<dbReference type="InterPro" id="IPR001242">
    <property type="entry name" value="Condensation_dom"/>
</dbReference>
<dbReference type="Gene3D" id="2.30.38.10">
    <property type="entry name" value="Luciferase, Domain 3"/>
    <property type="match status" value="2"/>
</dbReference>
<dbReference type="InterPro" id="IPR010071">
    <property type="entry name" value="AA_adenyl_dom"/>
</dbReference>
<dbReference type="Gene3D" id="3.40.50.980">
    <property type="match status" value="4"/>
</dbReference>
<dbReference type="FunFam" id="3.30.300.30:FF:000010">
    <property type="entry name" value="Enterobactin synthetase component F"/>
    <property type="match status" value="2"/>
</dbReference>
<dbReference type="FunFam" id="2.30.38.10:FF:000001">
    <property type="entry name" value="Non-ribosomal peptide synthetase PvdI"/>
    <property type="match status" value="2"/>
</dbReference>
<evidence type="ECO:0000256" key="4">
    <source>
        <dbReference type="ARBA" id="ARBA00022553"/>
    </source>
</evidence>
<evidence type="ECO:0000313" key="9">
    <source>
        <dbReference type="Proteomes" id="UP000190890"/>
    </source>
</evidence>
<dbReference type="InterPro" id="IPR000873">
    <property type="entry name" value="AMP-dep_synth/lig_dom"/>
</dbReference>
<evidence type="ECO:0000256" key="5">
    <source>
        <dbReference type="ARBA" id="ARBA00022737"/>
    </source>
</evidence>
<dbReference type="GO" id="GO:0044550">
    <property type="term" value="P:secondary metabolite biosynthetic process"/>
    <property type="evidence" value="ECO:0007669"/>
    <property type="project" value="UniProtKB-ARBA"/>
</dbReference>
<keyword evidence="4" id="KW-0597">Phosphoprotein</keyword>
<dbReference type="PROSITE" id="PS00012">
    <property type="entry name" value="PHOSPHOPANTETHEINE"/>
    <property type="match status" value="2"/>
</dbReference>
<comment type="caution">
    <text evidence="8">The sequence shown here is derived from an EMBL/GenBank/DDBJ whole genome shotgun (WGS) entry which is preliminary data.</text>
</comment>
<dbReference type="Gene3D" id="3.30.559.30">
    <property type="entry name" value="Nonribosomal peptide synthetase, condensation domain"/>
    <property type="match status" value="4"/>
</dbReference>
<organism evidence="8 9">
    <name type="scientific">Clostridium puniceum</name>
    <dbReference type="NCBI Taxonomy" id="29367"/>
    <lineage>
        <taxon>Bacteria</taxon>
        <taxon>Bacillati</taxon>
        <taxon>Bacillota</taxon>
        <taxon>Clostridia</taxon>
        <taxon>Eubacteriales</taxon>
        <taxon>Clostridiaceae</taxon>
        <taxon>Clostridium</taxon>
    </lineage>
</organism>
<accession>A0A1S8T7L5</accession>
<dbReference type="Proteomes" id="UP000190890">
    <property type="component" value="Unassembled WGS sequence"/>
</dbReference>
<dbReference type="Pfam" id="PF13193">
    <property type="entry name" value="AMP-binding_C"/>
    <property type="match status" value="2"/>
</dbReference>
<dbReference type="InterPro" id="IPR036736">
    <property type="entry name" value="ACP-like_sf"/>
</dbReference>
<dbReference type="PANTHER" id="PTHR45527">
    <property type="entry name" value="NONRIBOSOMAL PEPTIDE SYNTHETASE"/>
    <property type="match status" value="1"/>
</dbReference>
<sequence length="3135" mass="362818">MIPNYIMQIEELPVTVNGKVDRKELPEIDVSEIMENEYETARNETEEYLVKVWEEVLGIEGIGISHNYYELGGDSIKSIQIVSRLQKYNMSLQVKDIMENPTIKQLSEKVKYKNNEVDQSVVEGEAELAPIQKWFFENEFSEKNHWNQAFVFYKKDGIKEEILKKSFVEILKHHDALRMIYEKDKDKIEQRNRGLEASEDVFTLDAYDLREDENYKNTIEELSSKLQEGMNLKKGILVKLGLFNTKDGDYLLIAIHHMVMDGVSWRILLEDLENLYKAIENDEEIILPKKTTSYKEWTRKLLEYANSKEILKELEYWKSIENTEIREIPRDFEKTESTLGESQSISISFSKEETERLLRKTSAAYNTQINDILLCSLGLAVKEWSRNDKVLISLEGHGREEILKDVSIDRTIGWFTSMYPVILDMTYSEDISYSIQYTKETLRHIPNNGVGYGILKYLTNNQNNKDNSFKLKPEISFNYLGEFVYKESKDSFRYSELTGGMAVSTANKKLNSIEINGLVSEGKLELFLNYSTKEYKEETVANLLEEYKKNLIKVVEHCESKKETQKTPWDYGDNELSIEDLNKMLSSEKDIEKIHSLAPMQEGMLYNLILDKKSHAYFEQSVFTLEGTLRVEVLNKVFNTLIEKYEVLRTAFFYGDISKPKQAVLSKREMLINYEDITTLADSKQEEYIENFKRQDRDKGFDLTNDCLIRISVIKTKDNRYKLIYSFHHIIMDGWCIGIIMRDIVSLYKAFCEGEKNIVIDETVPYSNYLEWLDKQDKAEALEYWKVYLSGYEQESVIPKLNNKLTGFNNGEDSIVLDDILTSEFRKLSEKNNITLNSLIQTAWAVLLQKYNNTNDVVFGSVISGRPSEIEGIETMMGLFINAVPVRVKGDDNTEFKELAKKLNNDFIEANTYGYCSLAEVQSLTTMKNKLINHVVVYENYPIDKKNMNSGMDKKSEIDMIDFKTFEQTNYDLQLLIIPSDKLSIKIQYNSNIYSKETIRAIKNNLYNILNCIIDKPDIKISETEMLSLKEQKKILYELNDVEADYPYNKTIKELFEEQVERTPENIAVIYENTQLTYKELNRKANVLAWKLREKGVKEETIVGIMTNRSAEMIVAILGVLKAGGAYLPILPDYPKDRIEYMLEDSQPQVLVGQKELIETVSFKGEILETESIKEDEDEDEKENLVALSSPHSMAYIIYTSGTTGKPKGVVIENINVVRLMFNSKMQYEFDEKQIWTMFHSYCFDFSVWEMYGALLYGGKLVVVSDNVTKNPAEFVKLLRKEKVTVLNQTPSSVYNLIEEEMKQEDNNLNIKYITFGGEMLKPAMLKRWIDKYPDTRLINMYGITETTVHVTFKEITDNEITTGISNIGVPIPTTTTYIMDKNLKLLPIGVPGELCVGGAGVARGYLKRPELTAEKFVENPYIKGERIYRSGDLVKMLSNGEMEYIGRIDHQIKIRGFRVEISEIENKLINHIDIKDAVVIAKDDLTGTKYVCAYITADKKFTIKELKEYLSQDLPYYMIPSYFVQIDKMPINANGKIDRRLLPEPEENAILDSSYEAAKNKIEEKLVAIWEEVLGKEHIGINDNYFDLGGHSLNAAMITSKINKEFCVDITVRVLFENPTINALSRLIEKSEKKESISIYKAGEKEYYKASSAEQRLFALWEMDKDNTVYNIPMIFEINKELDEKKVQIVLNELIRRHESLRTKFKIVDDEIVQVVDREWNLDFKYEELKETIVNEKINNFVKPFDLTKSPLMRCEIIKCSEKKYVFMVDFHHIIVDGMSSSILINEFKALYEGNVLPETALQYKDYSEWQNSLEEKGLIKKQEEYWLNRFKGELTILNILTDYERSNVQSYEGSRVIFNIGKALTDNLNKLAKDANTTLYMVLLSAYNVLLAKYSSQEDIIIGTAESGRTKAGLENIVGMFVNTVALRNYPEGNKTFKEFLNEVKDNTLRDFENADYQFENLIDKLNIKREASRNPLFDTMFVLENMDLNSKESSEKINILEAEFNVSKFDLTLTAMEIENGISFNFEYCIKLFKKDTLEKIKEHFINILNSIAAESDIKISEIEMLSLKEQKKILYELNDVEADYPYDKTIKELFEEQVERTPENIAVIYENTQLTYKELNRKANVLAWKLREKGVKEETIVGIMTNRSAEMIVAILGVLKAGGAYLPILPDYPKDRIEYMLEDSQPQVLVGQKELIETVSFKGEILETESIKEDEDEKENLVALSSPHSMAYIIYTSGTTGKPKGVVIENINVVRLMFNSKMQYEFDEKQIWTMFHSYCFDFSVWEMYGALLYGGKLVVVSDNVTKNPAEFVKLLRKEKVTVLNQTPSSVYNLIEEEMKQEDNNLNIKYITFGGEMLKPAMLKRWIDKYPDTRLINMYGITETTVHVTFKEITDNEITTGISNIGVPIPTTTTYIMDKNLKLLPIGVPGELCVGGAGVARGYLKRPELTAEKFVENPYIKGERIYRSGDLVKMLSNGEMEYIGRIDHQIKIRGFRVEISEIENKLINHIDIKDAVVIAKDDLTGTKYVCAYITADKKFTIKELKEYLSQDLPYYMIPSYFVQIDKMPINANGKIDRRLLPEPEENAILDSSYEAPRNMTEEELAFIWEEVLGKEHIGINDNYFDLGGHSLKAAVIVAKIKKRLCVEIKVRDLFENHTISALSKIIKKLDTKEYIEISKAEEKEYYKASSMEKRLFALWEINEQDTVYNIPMILEVNEKLDKEKVEKVLIEIIRRHEALRTSFDIVDGTIVQKIENEWNLDFKYEEAENIIVEERISNFIKPFNLRKGPLMRAEIIKCDEKKYLFMVDFHHIVVDGVSSIIILNEFIQLYEGKSLPEPLLQYKDYSEWQNSLEESGLIEKQRKYWINRLGGELPILNMQTDYERPIVKSNLGGLVNFNVNKELKNNLNKIAKDTGLTLYMILLAAYNIMLSKRSGQEDIIIGTAQAGRSHEETENLVGMFVNTIVLRNYPKGSKTFKEFLMEVKDSTLKDFENTEYQFENLIKELDIKRDAGRNPLFDVMFVLENMGSNSGGENKKIKPIEPKLNISKFDLTLSAVETEESIDFRLEYCSSLFRNETVEEMGEHYVNILNQITSDLDIYISNIEMISNNEREMYINNMNNDSEIIDAAEFNF</sequence>
<name>A0A1S8T7L5_9CLOT</name>
<proteinExistence type="inferred from homology"/>
<gene>
    <name evidence="8" type="primary">grsB_4</name>
    <name evidence="8" type="ORF">CLPUN_43700</name>
</gene>
<evidence type="ECO:0000259" key="7">
    <source>
        <dbReference type="PROSITE" id="PS50075"/>
    </source>
</evidence>
<feature type="domain" description="Carrier" evidence="7">
    <location>
        <begin position="40"/>
        <end position="114"/>
    </location>
</feature>
<dbReference type="NCBIfam" id="NF003417">
    <property type="entry name" value="PRK04813.1"/>
    <property type="match status" value="3"/>
</dbReference>
<keyword evidence="9" id="KW-1185">Reference proteome</keyword>
<dbReference type="CDD" id="cd19543">
    <property type="entry name" value="DCL_NRPS"/>
    <property type="match status" value="1"/>
</dbReference>
<dbReference type="GO" id="GO:0043041">
    <property type="term" value="P:amino acid activation for nonribosomal peptide biosynthetic process"/>
    <property type="evidence" value="ECO:0007669"/>
    <property type="project" value="TreeGrafter"/>
</dbReference>
<dbReference type="GO" id="GO:0008610">
    <property type="term" value="P:lipid biosynthetic process"/>
    <property type="evidence" value="ECO:0007669"/>
    <property type="project" value="UniProtKB-ARBA"/>
</dbReference>
<dbReference type="PROSITE" id="PS00455">
    <property type="entry name" value="AMP_BINDING"/>
    <property type="match status" value="2"/>
</dbReference>
<keyword evidence="5" id="KW-0677">Repeat</keyword>
<dbReference type="PANTHER" id="PTHR45527:SF1">
    <property type="entry name" value="FATTY ACID SYNTHASE"/>
    <property type="match status" value="1"/>
</dbReference>
<comment type="similarity">
    <text evidence="2">Belongs to the ATP-dependent AMP-binding enzyme family.</text>
</comment>
<evidence type="ECO:0000256" key="6">
    <source>
        <dbReference type="ARBA" id="ARBA00023194"/>
    </source>
</evidence>
<dbReference type="GO" id="GO:0017000">
    <property type="term" value="P:antibiotic biosynthetic process"/>
    <property type="evidence" value="ECO:0007669"/>
    <property type="project" value="UniProtKB-KW"/>
</dbReference>
<evidence type="ECO:0000256" key="2">
    <source>
        <dbReference type="ARBA" id="ARBA00006432"/>
    </source>
</evidence>
<dbReference type="SUPFAM" id="SSF56801">
    <property type="entry name" value="Acetyl-CoA synthetase-like"/>
    <property type="match status" value="3"/>
</dbReference>
<dbReference type="Pfam" id="PF00550">
    <property type="entry name" value="PP-binding"/>
    <property type="match status" value="3"/>
</dbReference>
<dbReference type="GO" id="GO:0003824">
    <property type="term" value="F:catalytic activity"/>
    <property type="evidence" value="ECO:0007669"/>
    <property type="project" value="InterPro"/>
</dbReference>
<dbReference type="EMBL" id="LZZM01000211">
    <property type="protein sequence ID" value="OOM73736.1"/>
    <property type="molecule type" value="Genomic_DNA"/>
</dbReference>
<dbReference type="InterPro" id="IPR020845">
    <property type="entry name" value="AMP-binding_CS"/>
</dbReference>
<dbReference type="CDD" id="cd19534">
    <property type="entry name" value="E_NRPS"/>
    <property type="match status" value="1"/>
</dbReference>
<dbReference type="GO" id="GO:0031177">
    <property type="term" value="F:phosphopantetheine binding"/>
    <property type="evidence" value="ECO:0007669"/>
    <property type="project" value="TreeGrafter"/>
</dbReference>
<evidence type="ECO:0000256" key="1">
    <source>
        <dbReference type="ARBA" id="ARBA00001957"/>
    </source>
</evidence>
<keyword evidence="3" id="KW-0596">Phosphopantetheine</keyword>
<dbReference type="InterPro" id="IPR009081">
    <property type="entry name" value="PP-bd_ACP"/>
</dbReference>
<dbReference type="FunFam" id="1.10.1200.10:FF:000005">
    <property type="entry name" value="Nonribosomal peptide synthetase 1"/>
    <property type="match status" value="3"/>
</dbReference>
<dbReference type="CDD" id="cd19531">
    <property type="entry name" value="LCL_NRPS-like"/>
    <property type="match status" value="2"/>
</dbReference>
<feature type="domain" description="Carrier" evidence="7">
    <location>
        <begin position="1558"/>
        <end position="1633"/>
    </location>
</feature>
<dbReference type="FunFam" id="3.40.50.12780:FF:000012">
    <property type="entry name" value="Non-ribosomal peptide synthetase"/>
    <property type="match status" value="2"/>
</dbReference>
<dbReference type="Gene3D" id="3.30.300.30">
    <property type="match status" value="3"/>
</dbReference>
<reference evidence="8 9" key="1">
    <citation type="submission" date="2016-05" db="EMBL/GenBank/DDBJ databases">
        <title>Microbial solvent formation.</title>
        <authorList>
            <person name="Poehlein A."/>
            <person name="Montoya Solano J.D."/>
            <person name="Flitsch S."/>
            <person name="Krabben P."/>
            <person name="Duerre P."/>
            <person name="Daniel R."/>
        </authorList>
    </citation>
    <scope>NUCLEOTIDE SEQUENCE [LARGE SCALE GENOMIC DNA]</scope>
    <source>
        <strain evidence="8 9">DSM 2619</strain>
    </source>
</reference>
<dbReference type="NCBIfam" id="TIGR01720">
    <property type="entry name" value="NRPS-para261"/>
    <property type="match status" value="1"/>
</dbReference>
<dbReference type="InterPro" id="IPR006162">
    <property type="entry name" value="Ppantetheine_attach_site"/>
</dbReference>
<dbReference type="STRING" id="29367.CLPUN_43700"/>
<dbReference type="InterPro" id="IPR045851">
    <property type="entry name" value="AMP-bd_C_sf"/>
</dbReference>
<dbReference type="Pfam" id="PF00668">
    <property type="entry name" value="Condensation"/>
    <property type="match status" value="4"/>
</dbReference>
<dbReference type="FunFam" id="3.40.50.980:FF:000002">
    <property type="entry name" value="Enterobactin synthetase component F"/>
    <property type="match status" value="2"/>
</dbReference>
<dbReference type="Gene3D" id="3.30.559.10">
    <property type="entry name" value="Chloramphenicol acetyltransferase-like domain"/>
    <property type="match status" value="4"/>
</dbReference>
<dbReference type="PROSITE" id="PS50075">
    <property type="entry name" value="CARRIER"/>
    <property type="match status" value="3"/>
</dbReference>